<protein>
    <submittedName>
        <fullName evidence="2">SMAD family member 2 SMAD2 transcript variant X5 mRNA</fullName>
    </submittedName>
</protein>
<feature type="compositionally biased region" description="Basic and acidic residues" evidence="1">
    <location>
        <begin position="71"/>
        <end position="80"/>
    </location>
</feature>
<feature type="region of interest" description="Disordered" evidence="1">
    <location>
        <begin position="1"/>
        <end position="223"/>
    </location>
</feature>
<feature type="region of interest" description="Disordered" evidence="1">
    <location>
        <begin position="231"/>
        <end position="250"/>
    </location>
</feature>
<proteinExistence type="predicted"/>
<feature type="compositionally biased region" description="Basic and acidic residues" evidence="1">
    <location>
        <begin position="287"/>
        <end position="299"/>
    </location>
</feature>
<feature type="compositionally biased region" description="Pro residues" evidence="1">
    <location>
        <begin position="172"/>
        <end position="191"/>
    </location>
</feature>
<feature type="region of interest" description="Disordered" evidence="1">
    <location>
        <begin position="287"/>
        <end position="369"/>
    </location>
</feature>
<gene>
    <name evidence="2" type="ORF">NXF25_007578</name>
</gene>
<sequence>MKRLQEKKNHPGSPARQQPRWEPGRLSQQPRSGGEGAAARASPRGGEGRGGGRGARPTPEERRGSWNGGGRRGEGSRAEAARAAPPAARGALARGGRGGRGFPPPPPPLPVAFIAAPPPPAREGLPLPHHNKARAPPPRAGRAAPPQAAPSLRGPNRGPPAAPGRPRDPPPRPRAAPQPPSFSLAWPPPPSSSSSSSSRLRARHWLPGPGPAPPRPLFAPPRQPALRATPLAAAAVHPRQRRRGMEEVGKRRRGLVPDYLSFLPPLPSPAAYRAWLKPLPSLAAIGRREKAAHGSEARRAPSAGGGRRAEEGRRELRIGRGAHQINPRGSASRLFPRPPLRPESGEGSAKKKKNHRVHPRVDSSRPPPR</sequence>
<evidence type="ECO:0000256" key="1">
    <source>
        <dbReference type="SAM" id="MobiDB-lite"/>
    </source>
</evidence>
<comment type="caution">
    <text evidence="2">The sequence shown here is derived from an EMBL/GenBank/DDBJ whole genome shotgun (WGS) entry which is preliminary data.</text>
</comment>
<organism evidence="2 3">
    <name type="scientific">Crotalus adamanteus</name>
    <name type="common">Eastern diamondback rattlesnake</name>
    <dbReference type="NCBI Taxonomy" id="8729"/>
    <lineage>
        <taxon>Eukaryota</taxon>
        <taxon>Metazoa</taxon>
        <taxon>Chordata</taxon>
        <taxon>Craniata</taxon>
        <taxon>Vertebrata</taxon>
        <taxon>Euteleostomi</taxon>
        <taxon>Lepidosauria</taxon>
        <taxon>Squamata</taxon>
        <taxon>Bifurcata</taxon>
        <taxon>Unidentata</taxon>
        <taxon>Episquamata</taxon>
        <taxon>Toxicofera</taxon>
        <taxon>Serpentes</taxon>
        <taxon>Colubroidea</taxon>
        <taxon>Viperidae</taxon>
        <taxon>Crotalinae</taxon>
        <taxon>Crotalus</taxon>
    </lineage>
</organism>
<evidence type="ECO:0000313" key="2">
    <source>
        <dbReference type="EMBL" id="KAK9408804.1"/>
    </source>
</evidence>
<reference evidence="2 3" key="1">
    <citation type="journal article" date="2024" name="Proc. Natl. Acad. Sci. U.S.A.">
        <title>The genetic regulatory architecture and epigenomic basis for age-related changes in rattlesnake venom.</title>
        <authorList>
            <person name="Hogan M.P."/>
            <person name="Holding M.L."/>
            <person name="Nystrom G.S."/>
            <person name="Colston T.J."/>
            <person name="Bartlett D.A."/>
            <person name="Mason A.J."/>
            <person name="Ellsworth S.A."/>
            <person name="Rautsaw R.M."/>
            <person name="Lawrence K.C."/>
            <person name="Strickland J.L."/>
            <person name="He B."/>
            <person name="Fraser P."/>
            <person name="Margres M.J."/>
            <person name="Gilbert D.M."/>
            <person name="Gibbs H.L."/>
            <person name="Parkinson C.L."/>
            <person name="Rokyta D.R."/>
        </authorList>
    </citation>
    <scope>NUCLEOTIDE SEQUENCE [LARGE SCALE GENOMIC DNA]</scope>
    <source>
        <strain evidence="2">DRR0105</strain>
    </source>
</reference>
<name>A0AAW1C368_CROAD</name>
<dbReference type="PRINTS" id="PR01217">
    <property type="entry name" value="PRICHEXTENSN"/>
</dbReference>
<feature type="compositionally biased region" description="Pro residues" evidence="1">
    <location>
        <begin position="102"/>
        <end position="121"/>
    </location>
</feature>
<dbReference type="AlphaFoldDB" id="A0AAW1C368"/>
<evidence type="ECO:0000313" key="3">
    <source>
        <dbReference type="Proteomes" id="UP001474421"/>
    </source>
</evidence>
<accession>A0AAW1C368</accession>
<dbReference type="Proteomes" id="UP001474421">
    <property type="component" value="Unassembled WGS sequence"/>
</dbReference>
<feature type="compositionally biased region" description="Low complexity" evidence="1">
    <location>
        <begin position="140"/>
        <end position="156"/>
    </location>
</feature>
<keyword evidence="3" id="KW-1185">Reference proteome</keyword>
<dbReference type="EMBL" id="JAOTOJ010000002">
    <property type="protein sequence ID" value="KAK9408804.1"/>
    <property type="molecule type" value="Genomic_DNA"/>
</dbReference>
<feature type="compositionally biased region" description="Basic and acidic residues" evidence="1">
    <location>
        <begin position="307"/>
        <end position="318"/>
    </location>
</feature>
<feature type="compositionally biased region" description="Pro residues" evidence="1">
    <location>
        <begin position="208"/>
        <end position="223"/>
    </location>
</feature>
<feature type="compositionally biased region" description="Low complexity" evidence="1">
    <location>
        <begin position="81"/>
        <end position="92"/>
    </location>
</feature>